<organism evidence="1 2">
    <name type="scientific">Claviceps aff. purpurea</name>
    <dbReference type="NCBI Taxonomy" id="1967640"/>
    <lineage>
        <taxon>Eukaryota</taxon>
        <taxon>Fungi</taxon>
        <taxon>Dikarya</taxon>
        <taxon>Ascomycota</taxon>
        <taxon>Pezizomycotina</taxon>
        <taxon>Sordariomycetes</taxon>
        <taxon>Hypocreomycetidae</taxon>
        <taxon>Hypocreales</taxon>
        <taxon>Clavicipitaceae</taxon>
        <taxon>Claviceps</taxon>
    </lineage>
</organism>
<dbReference type="EMBL" id="SRRH01000465">
    <property type="protein sequence ID" value="KAG6288554.1"/>
    <property type="molecule type" value="Genomic_DNA"/>
</dbReference>
<protein>
    <submittedName>
        <fullName evidence="1">Uncharacterized protein</fullName>
    </submittedName>
</protein>
<sequence>MIYVHPEVLENVINKIGPNLKTLTLKIVPDADNPVLASIHKSCRSLQNLRISDHRKSETMRGQGFASLFRTSVFTDWANRPNPPLCGGPAEMPAWTCRAPNNVDNAFEQPFTEKAVYPELKTLEGSFCEQVNRGTDYMPGCIFGSCPKIKEVNVFGCIEVKNMRVPRVTGHDPRGC</sequence>
<reference evidence="1 2" key="1">
    <citation type="journal article" date="2020" name="bioRxiv">
        <title>Whole genome comparisons of ergot fungi reveals the divergence and evolution of species within the genus Claviceps are the result of varying mechanisms driving genome evolution and host range expansion.</title>
        <authorList>
            <person name="Wyka S.A."/>
            <person name="Mondo S.J."/>
            <person name="Liu M."/>
            <person name="Dettman J."/>
            <person name="Nalam V."/>
            <person name="Broders K.D."/>
        </authorList>
    </citation>
    <scope>NUCLEOTIDE SEQUENCE [LARGE SCALE GENOMIC DNA]</scope>
    <source>
        <strain evidence="1 2">Clav52</strain>
    </source>
</reference>
<dbReference type="InterPro" id="IPR032675">
    <property type="entry name" value="LRR_dom_sf"/>
</dbReference>
<keyword evidence="2" id="KW-1185">Reference proteome</keyword>
<dbReference type="AlphaFoldDB" id="A0A9P7TZW3"/>
<evidence type="ECO:0000313" key="2">
    <source>
        <dbReference type="Proteomes" id="UP000707071"/>
    </source>
</evidence>
<evidence type="ECO:0000313" key="1">
    <source>
        <dbReference type="EMBL" id="KAG6288554.1"/>
    </source>
</evidence>
<dbReference type="Gene3D" id="3.80.10.10">
    <property type="entry name" value="Ribonuclease Inhibitor"/>
    <property type="match status" value="1"/>
</dbReference>
<proteinExistence type="predicted"/>
<dbReference type="SUPFAM" id="SSF52047">
    <property type="entry name" value="RNI-like"/>
    <property type="match status" value="1"/>
</dbReference>
<name>A0A9P7TZW3_9HYPO</name>
<accession>A0A9P7TZW3</accession>
<dbReference type="Proteomes" id="UP000707071">
    <property type="component" value="Unassembled WGS sequence"/>
</dbReference>
<gene>
    <name evidence="1" type="ORF">E4U09_005498</name>
</gene>
<comment type="caution">
    <text evidence="1">The sequence shown here is derived from an EMBL/GenBank/DDBJ whole genome shotgun (WGS) entry which is preliminary data.</text>
</comment>